<dbReference type="OrthoDB" id="275378at2157"/>
<gene>
    <name evidence="1" type="ORF">GRX03_12340</name>
</gene>
<dbReference type="EMBL" id="WUUT01000004">
    <property type="protein sequence ID" value="MXR52389.1"/>
    <property type="molecule type" value="Genomic_DNA"/>
</dbReference>
<dbReference type="AlphaFoldDB" id="A0A6B0TGS1"/>
<evidence type="ECO:0000313" key="1">
    <source>
        <dbReference type="EMBL" id="MXR52389.1"/>
    </source>
</evidence>
<sequence length="160" mass="18348">MTKDTRVISPITDVDELLEEYTDEKRYVEEDKPSWLNLTGGTSFSGPLRYELENYFPEAHYKKAIDQALEEEAEELVTDGGSRTQYYWSGENGVVYHTESGDELVDPFFGTVQEAEQYLENLADLHGKEQYTSMVLRKSGNRKVEEATEVLTEQSGLTDW</sequence>
<evidence type="ECO:0000313" key="2">
    <source>
        <dbReference type="Proteomes" id="UP000466535"/>
    </source>
</evidence>
<comment type="caution">
    <text evidence="1">The sequence shown here is derived from an EMBL/GenBank/DDBJ whole genome shotgun (WGS) entry which is preliminary data.</text>
</comment>
<proteinExistence type="predicted"/>
<protein>
    <submittedName>
        <fullName evidence="1">Uncharacterized protein</fullName>
    </submittedName>
</protein>
<organism evidence="1 2">
    <name type="scientific">Halovenus carboxidivorans</name>
    <dbReference type="NCBI Taxonomy" id="2692199"/>
    <lineage>
        <taxon>Archaea</taxon>
        <taxon>Methanobacteriati</taxon>
        <taxon>Methanobacteriota</taxon>
        <taxon>Stenosarchaea group</taxon>
        <taxon>Halobacteria</taxon>
        <taxon>Halobacteriales</taxon>
        <taxon>Haloarculaceae</taxon>
        <taxon>Halovenus</taxon>
    </lineage>
</organism>
<keyword evidence="2" id="KW-1185">Reference proteome</keyword>
<dbReference type="RefSeq" id="WP_159764501.1">
    <property type="nucleotide sequence ID" value="NZ_WUUT01000004.1"/>
</dbReference>
<accession>A0A6B0TGS1</accession>
<dbReference type="Proteomes" id="UP000466535">
    <property type="component" value="Unassembled WGS sequence"/>
</dbReference>
<name>A0A6B0TGS1_9EURY</name>
<reference evidence="1 2" key="1">
    <citation type="submission" date="2019-12" db="EMBL/GenBank/DDBJ databases">
        <title>Isolation and characterization of three novel carbon monoxide-oxidizing members of Halobacteria from salione crusts and soils.</title>
        <authorList>
            <person name="Myers M.R."/>
            <person name="King G.M."/>
        </authorList>
    </citation>
    <scope>NUCLEOTIDE SEQUENCE [LARGE SCALE GENOMIC DNA]</scope>
    <source>
        <strain evidence="1 2">WSH3</strain>
    </source>
</reference>